<gene>
    <name evidence="1" type="ORF">BV394_09325</name>
</gene>
<organism evidence="1 2">
    <name type="scientific">Brevirhabdus pacifica</name>
    <dbReference type="NCBI Taxonomy" id="1267768"/>
    <lineage>
        <taxon>Bacteria</taxon>
        <taxon>Pseudomonadati</taxon>
        <taxon>Pseudomonadota</taxon>
        <taxon>Alphaproteobacteria</taxon>
        <taxon>Rhodobacterales</taxon>
        <taxon>Paracoccaceae</taxon>
        <taxon>Brevirhabdus</taxon>
    </lineage>
</organism>
<sequence>MFITLKIIHLFCLFVGGAGSVGNAVLLKRVGASGESPAPWLREAMGVLGNMSFWAIVLLWVTGLGMISITAGTLAVGWAFYVKLLAATVVLGASGFLKWLRGRAATGGPAPDPGKVRLWSMVGMSGVTLAIVFAVIAFN</sequence>
<evidence type="ECO:0000313" key="1">
    <source>
        <dbReference type="EMBL" id="APX89890.1"/>
    </source>
</evidence>
<dbReference type="AlphaFoldDB" id="A0A1U7DIR8"/>
<dbReference type="RefSeq" id="WP_076979911.1">
    <property type="nucleotide sequence ID" value="NZ_CP019124.1"/>
</dbReference>
<protein>
    <submittedName>
        <fullName evidence="1">Uncharacterized protein</fullName>
    </submittedName>
</protein>
<keyword evidence="2" id="KW-1185">Reference proteome</keyword>
<accession>A0A1U7DIR8</accession>
<dbReference type="EMBL" id="CP019124">
    <property type="protein sequence ID" value="APX89890.1"/>
    <property type="molecule type" value="Genomic_DNA"/>
</dbReference>
<name>A0A1U7DIR8_9RHOB</name>
<proteinExistence type="predicted"/>
<dbReference type="STRING" id="1267768.BV394_09325"/>
<dbReference type="OrthoDB" id="7875747at2"/>
<accession>A0A2M9DAZ1</accession>
<evidence type="ECO:0000313" key="2">
    <source>
        <dbReference type="Proteomes" id="UP000187266"/>
    </source>
</evidence>
<reference evidence="1 2" key="1">
    <citation type="submission" date="2017-01" db="EMBL/GenBank/DDBJ databases">
        <title>Genomic analysis of Xuhuaishuia manganoxidans DY6-4.</title>
        <authorList>
            <person name="Wang X."/>
        </authorList>
    </citation>
    <scope>NUCLEOTIDE SEQUENCE [LARGE SCALE GENOMIC DNA]</scope>
    <source>
        <strain evidence="1 2">DY6-4</strain>
    </source>
</reference>
<dbReference type="Proteomes" id="UP000187266">
    <property type="component" value="Chromosome"/>
</dbReference>